<evidence type="ECO:0000256" key="8">
    <source>
        <dbReference type="ARBA" id="ARBA00023136"/>
    </source>
</evidence>
<dbReference type="OrthoDB" id="10264220at2759"/>
<dbReference type="InterPro" id="IPR002490">
    <property type="entry name" value="V-ATPase_116kDa_su"/>
</dbReference>
<keyword evidence="7 9" id="KW-0406">Ion transport</keyword>
<keyword evidence="5 9" id="KW-0375">Hydrogen ion transport</keyword>
<feature type="transmembrane region" description="Helical" evidence="9">
    <location>
        <begin position="528"/>
        <end position="546"/>
    </location>
</feature>
<dbReference type="PANTHER" id="PTHR11629">
    <property type="entry name" value="VACUOLAR PROTON ATPASES"/>
    <property type="match status" value="1"/>
</dbReference>
<organism evidence="11 12">
    <name type="scientific">Dimorphilus gyrociliatus</name>
    <dbReference type="NCBI Taxonomy" id="2664684"/>
    <lineage>
        <taxon>Eukaryota</taxon>
        <taxon>Metazoa</taxon>
        <taxon>Spiralia</taxon>
        <taxon>Lophotrochozoa</taxon>
        <taxon>Annelida</taxon>
        <taxon>Polychaeta</taxon>
        <taxon>Polychaeta incertae sedis</taxon>
        <taxon>Dinophilidae</taxon>
        <taxon>Dimorphilus</taxon>
    </lineage>
</organism>
<feature type="transmembrane region" description="Helical" evidence="9">
    <location>
        <begin position="439"/>
        <end position="456"/>
    </location>
</feature>
<accession>A0A7I8VIT8</accession>
<proteinExistence type="inferred from homology"/>
<feature type="transmembrane region" description="Helical" evidence="9">
    <location>
        <begin position="792"/>
        <end position="813"/>
    </location>
</feature>
<dbReference type="PIRSF" id="PIRSF001293">
    <property type="entry name" value="ATP6V0A1"/>
    <property type="match status" value="1"/>
</dbReference>
<keyword evidence="6 9" id="KW-1133">Transmembrane helix</keyword>
<evidence type="ECO:0000256" key="10">
    <source>
        <dbReference type="SAM" id="Coils"/>
    </source>
</evidence>
<evidence type="ECO:0000256" key="1">
    <source>
        <dbReference type="ARBA" id="ARBA00004141"/>
    </source>
</evidence>
<evidence type="ECO:0000256" key="2">
    <source>
        <dbReference type="ARBA" id="ARBA00009904"/>
    </source>
</evidence>
<gene>
    <name evidence="11" type="ORF">DGYR_LOCUS4831</name>
</gene>
<dbReference type="GO" id="GO:0046961">
    <property type="term" value="F:proton-transporting ATPase activity, rotational mechanism"/>
    <property type="evidence" value="ECO:0007669"/>
    <property type="project" value="InterPro"/>
</dbReference>
<dbReference type="GO" id="GO:0007035">
    <property type="term" value="P:vacuolar acidification"/>
    <property type="evidence" value="ECO:0007669"/>
    <property type="project" value="TreeGrafter"/>
</dbReference>
<evidence type="ECO:0000256" key="3">
    <source>
        <dbReference type="ARBA" id="ARBA00022448"/>
    </source>
</evidence>
<keyword evidence="10" id="KW-0175">Coiled coil</keyword>
<feature type="transmembrane region" description="Helical" evidence="9">
    <location>
        <begin position="558"/>
        <end position="581"/>
    </location>
</feature>
<comment type="caution">
    <text evidence="11">The sequence shown here is derived from an EMBL/GenBank/DDBJ whole genome shotgun (WGS) entry which is preliminary data.</text>
</comment>
<dbReference type="PANTHER" id="PTHR11629:SF63">
    <property type="entry name" value="V-TYPE PROTON ATPASE SUBUNIT A"/>
    <property type="match status" value="1"/>
</dbReference>
<sequence>MESVFRSADMTLCQLYMPSESAYEITSQLGELGIVEFVDLNSDTTSFNKYFVNEIKRCNELERQLAFFEKEIRKENISYIESTDYPAPLPRELIDFEATFSKIETELNEINTNLTALNRDCAKLFELKTVLVNADKMFDNSDYRGFDRTPILPEMELSDFSHHVQSQLVIITGTLTREKISTFSRLLWYMSRGNMFIRYTDLVYENEQYDEPKSLFTLFLQGPRLEKLAKKVCEGFKADLYPCPETLEERLEMMSSVESRLSEMDIVITKSKEQRHRVLIAIGENLCSWKIKLRKVKSIFFHMNMFKIERNYIAHCWVPSALIATVQGVLEKAGQNVGSSTPSILHKLPTVNPPTHVQTNKFTAAYQKVIDAYGVGTYKEINPMPYTLITFPFLFAVMFGDAGHGLIMFLFAFIVVFFEKRLMEVGKNQEIWQIFFSGRYMILMMGLFSIYTGFLYNDYFSKSINIFGSSWRVIYDNKTIFDKNGPSIRMLDPNSTSFLGEAYPVGIDPVWQMSKNKISFSNSLKKKMSVVLGVIHMLFGVVLSFFNYKHKKRYLDIFCVFIPEIIFMVSMFGYLVMIIFVKWVKFGPTDPNCAPSLLIGLINMFMMKYPKVGDHTVDCSLWSWYKGQQALQTLLVVLIVICIPWMLLTKPFILYYRNRANTNVNNNQIVRKPSKREDKNRLIDDVENPAEVDVQILDSHSLSSDVPLEEFEQQDIPKEEFEMGDVLIRQAIHTIEYCLGCVSNTASYLRLWALSLAHAQLSEVLWSMVLKIGFSWSSYAAVFILVPIFAAWAMLTLGILILMEGLSAFLHALRLHWIEFQTKFYKGEGWKFEPFSFKQTNREGY</sequence>
<keyword evidence="12" id="KW-1185">Reference proteome</keyword>
<dbReference type="GO" id="GO:0000220">
    <property type="term" value="C:vacuolar proton-transporting V-type ATPase, V0 domain"/>
    <property type="evidence" value="ECO:0007669"/>
    <property type="project" value="InterPro"/>
</dbReference>
<dbReference type="InterPro" id="IPR026028">
    <property type="entry name" value="V-type_ATPase_116kDa_su_euka"/>
</dbReference>
<dbReference type="GO" id="GO:0051117">
    <property type="term" value="F:ATPase binding"/>
    <property type="evidence" value="ECO:0007669"/>
    <property type="project" value="TreeGrafter"/>
</dbReference>
<feature type="transmembrane region" description="Helical" evidence="9">
    <location>
        <begin position="630"/>
        <end position="648"/>
    </location>
</feature>
<comment type="similarity">
    <text evidence="2 9">Belongs to the V-ATPase 116 kDa subunit family.</text>
</comment>
<name>A0A7I8VIT8_9ANNE</name>
<comment type="subcellular location">
    <subcellularLocation>
        <location evidence="1">Membrane</location>
        <topology evidence="1">Multi-pass membrane protein</topology>
    </subcellularLocation>
</comment>
<evidence type="ECO:0000313" key="12">
    <source>
        <dbReference type="Proteomes" id="UP000549394"/>
    </source>
</evidence>
<dbReference type="GO" id="GO:0005886">
    <property type="term" value="C:plasma membrane"/>
    <property type="evidence" value="ECO:0007669"/>
    <property type="project" value="TreeGrafter"/>
</dbReference>
<dbReference type="EMBL" id="CAJFCJ010000006">
    <property type="protein sequence ID" value="CAD5116185.1"/>
    <property type="molecule type" value="Genomic_DNA"/>
</dbReference>
<evidence type="ECO:0000256" key="9">
    <source>
        <dbReference type="RuleBase" id="RU361189"/>
    </source>
</evidence>
<reference evidence="11 12" key="1">
    <citation type="submission" date="2020-08" db="EMBL/GenBank/DDBJ databases">
        <authorList>
            <person name="Hejnol A."/>
        </authorList>
    </citation>
    <scope>NUCLEOTIDE SEQUENCE [LARGE SCALE GENOMIC DNA]</scope>
</reference>
<evidence type="ECO:0000313" key="11">
    <source>
        <dbReference type="EMBL" id="CAD5116185.1"/>
    </source>
</evidence>
<protein>
    <recommendedName>
        <fullName evidence="9">V-type proton ATPase subunit a</fullName>
    </recommendedName>
</protein>
<evidence type="ECO:0000256" key="5">
    <source>
        <dbReference type="ARBA" id="ARBA00022781"/>
    </source>
</evidence>
<feature type="coiled-coil region" evidence="10">
    <location>
        <begin position="51"/>
        <end position="120"/>
    </location>
</feature>
<comment type="function">
    <text evidence="9">Essential component of the vacuolar proton pump (V-ATPase), a multimeric enzyme that catalyzes the translocation of protons across the membranes. Required for assembly and activity of the V-ATPase.</text>
</comment>
<dbReference type="Proteomes" id="UP000549394">
    <property type="component" value="Unassembled WGS sequence"/>
</dbReference>
<dbReference type="AlphaFoldDB" id="A0A7I8VIT8"/>
<keyword evidence="4 9" id="KW-0812">Transmembrane</keyword>
<feature type="transmembrane region" description="Helical" evidence="9">
    <location>
        <begin position="393"/>
        <end position="418"/>
    </location>
</feature>
<evidence type="ECO:0000256" key="7">
    <source>
        <dbReference type="ARBA" id="ARBA00023065"/>
    </source>
</evidence>
<keyword evidence="8 9" id="KW-0472">Membrane</keyword>
<evidence type="ECO:0000256" key="4">
    <source>
        <dbReference type="ARBA" id="ARBA00022692"/>
    </source>
</evidence>
<evidence type="ECO:0000256" key="6">
    <source>
        <dbReference type="ARBA" id="ARBA00022989"/>
    </source>
</evidence>
<dbReference type="Pfam" id="PF01496">
    <property type="entry name" value="V_ATPase_I"/>
    <property type="match status" value="1"/>
</dbReference>
<keyword evidence="3 9" id="KW-0813">Transport</keyword>